<sequence>MGNTLGMGTLSPYGLEKRKRGRGMRRRGRFGRPADIVGATFWLRQTQPQEGAWRTVAHMARSDLSKELEGEEKIRCLHCSNKYGSQSNLGRTTVAVMRGFFLQMLH</sequence>
<dbReference type="AlphaFoldDB" id="Q6Z9D3"/>
<dbReference type="Proteomes" id="UP000000763">
    <property type="component" value="Chromosome 8"/>
</dbReference>
<feature type="compositionally biased region" description="Basic residues" evidence="1">
    <location>
        <begin position="17"/>
        <end position="29"/>
    </location>
</feature>
<feature type="region of interest" description="Disordered" evidence="1">
    <location>
        <begin position="1"/>
        <end position="29"/>
    </location>
</feature>
<reference evidence="3" key="1">
    <citation type="journal article" date="2005" name="Nature">
        <title>The map-based sequence of the rice genome.</title>
        <authorList>
            <consortium name="International rice genome sequencing project (IRGSP)"/>
            <person name="Matsumoto T."/>
            <person name="Wu J."/>
            <person name="Kanamori H."/>
            <person name="Katayose Y."/>
            <person name="Fujisawa M."/>
            <person name="Namiki N."/>
            <person name="Mizuno H."/>
            <person name="Yamamoto K."/>
            <person name="Antonio B.A."/>
            <person name="Baba T."/>
            <person name="Sakata K."/>
            <person name="Nagamura Y."/>
            <person name="Aoki H."/>
            <person name="Arikawa K."/>
            <person name="Arita K."/>
            <person name="Bito T."/>
            <person name="Chiden Y."/>
            <person name="Fujitsuka N."/>
            <person name="Fukunaka R."/>
            <person name="Hamada M."/>
            <person name="Harada C."/>
            <person name="Hayashi A."/>
            <person name="Hijishita S."/>
            <person name="Honda M."/>
            <person name="Hosokawa S."/>
            <person name="Ichikawa Y."/>
            <person name="Idonuma A."/>
            <person name="Iijima M."/>
            <person name="Ikeda M."/>
            <person name="Ikeno M."/>
            <person name="Ito K."/>
            <person name="Ito S."/>
            <person name="Ito T."/>
            <person name="Ito Y."/>
            <person name="Ito Y."/>
            <person name="Iwabuchi A."/>
            <person name="Kamiya K."/>
            <person name="Karasawa W."/>
            <person name="Kurita K."/>
            <person name="Katagiri S."/>
            <person name="Kikuta A."/>
            <person name="Kobayashi H."/>
            <person name="Kobayashi N."/>
            <person name="Machita K."/>
            <person name="Maehara T."/>
            <person name="Masukawa M."/>
            <person name="Mizubayashi T."/>
            <person name="Mukai Y."/>
            <person name="Nagasaki H."/>
            <person name="Nagata Y."/>
            <person name="Naito S."/>
            <person name="Nakashima M."/>
            <person name="Nakama Y."/>
            <person name="Nakamichi Y."/>
            <person name="Nakamura M."/>
            <person name="Meguro A."/>
            <person name="Negishi M."/>
            <person name="Ohta I."/>
            <person name="Ohta T."/>
            <person name="Okamoto M."/>
            <person name="Ono N."/>
            <person name="Saji S."/>
            <person name="Sakaguchi M."/>
            <person name="Sakai K."/>
            <person name="Shibata M."/>
            <person name="Shimokawa T."/>
            <person name="Song J."/>
            <person name="Takazaki Y."/>
            <person name="Terasawa K."/>
            <person name="Tsugane M."/>
            <person name="Tsuji K."/>
            <person name="Ueda S."/>
            <person name="Waki K."/>
            <person name="Yamagata H."/>
            <person name="Yamamoto M."/>
            <person name="Yamamoto S."/>
            <person name="Yamane H."/>
            <person name="Yoshiki S."/>
            <person name="Yoshihara R."/>
            <person name="Yukawa K."/>
            <person name="Zhong H."/>
            <person name="Yano M."/>
            <person name="Yuan Q."/>
            <person name="Ouyang S."/>
            <person name="Liu J."/>
            <person name="Jones K.M."/>
            <person name="Gansberger K."/>
            <person name="Moffat K."/>
            <person name="Hill J."/>
            <person name="Bera J."/>
            <person name="Fadrosh D."/>
            <person name="Jin S."/>
            <person name="Johri S."/>
            <person name="Kim M."/>
            <person name="Overton L."/>
            <person name="Reardon M."/>
            <person name="Tsitrin T."/>
            <person name="Vuong H."/>
            <person name="Weaver B."/>
            <person name="Ciecko A."/>
            <person name="Tallon L."/>
            <person name="Jackson J."/>
            <person name="Pai G."/>
            <person name="Aken S.V."/>
            <person name="Utterback T."/>
            <person name="Reidmuller S."/>
            <person name="Feldblyum T."/>
            <person name="Hsiao J."/>
            <person name="Zismann V."/>
            <person name="Iobst S."/>
            <person name="de Vazeille A.R."/>
            <person name="Buell C.R."/>
            <person name="Ying K."/>
            <person name="Li Y."/>
            <person name="Lu T."/>
            <person name="Huang Y."/>
            <person name="Zhao Q."/>
            <person name="Feng Q."/>
            <person name="Zhang L."/>
            <person name="Zhu J."/>
            <person name="Weng Q."/>
            <person name="Mu J."/>
            <person name="Lu Y."/>
            <person name="Fan D."/>
            <person name="Liu Y."/>
            <person name="Guan J."/>
            <person name="Zhang Y."/>
            <person name="Yu S."/>
            <person name="Liu X."/>
            <person name="Zhang Y."/>
            <person name="Hong G."/>
            <person name="Han B."/>
            <person name="Choisne N."/>
            <person name="Demange N."/>
            <person name="Orjeda G."/>
            <person name="Samain S."/>
            <person name="Cattolico L."/>
            <person name="Pelletier E."/>
            <person name="Couloux A."/>
            <person name="Segurens B."/>
            <person name="Wincker P."/>
            <person name="D'Hont A."/>
            <person name="Scarpelli C."/>
            <person name="Weissenbach J."/>
            <person name="Salanoubat M."/>
            <person name="Quetier F."/>
            <person name="Yu Y."/>
            <person name="Kim H.R."/>
            <person name="Rambo T."/>
            <person name="Currie J."/>
            <person name="Collura K."/>
            <person name="Luo M."/>
            <person name="Yang T."/>
            <person name="Ammiraju J.S.S."/>
            <person name="Engler F."/>
            <person name="Soderlund C."/>
            <person name="Wing R.A."/>
            <person name="Palmer L.E."/>
            <person name="de la Bastide M."/>
            <person name="Spiegel L."/>
            <person name="Nascimento L."/>
            <person name="Zutavern T."/>
            <person name="O'Shaughnessy A."/>
            <person name="Dike S."/>
            <person name="Dedhia N."/>
            <person name="Preston R."/>
            <person name="Balija V."/>
            <person name="McCombie W.R."/>
            <person name="Chow T."/>
            <person name="Chen H."/>
            <person name="Chung M."/>
            <person name="Chen C."/>
            <person name="Shaw J."/>
            <person name="Wu H."/>
            <person name="Hsiao K."/>
            <person name="Chao Y."/>
            <person name="Chu M."/>
            <person name="Cheng C."/>
            <person name="Hour A."/>
            <person name="Lee P."/>
            <person name="Lin S."/>
            <person name="Lin Y."/>
            <person name="Liou J."/>
            <person name="Liu S."/>
            <person name="Hsing Y."/>
            <person name="Raghuvanshi S."/>
            <person name="Mohanty A."/>
            <person name="Bharti A.K."/>
            <person name="Gaur A."/>
            <person name="Gupta V."/>
            <person name="Kumar D."/>
            <person name="Ravi V."/>
            <person name="Vij S."/>
            <person name="Kapur A."/>
            <person name="Khurana P."/>
            <person name="Khurana P."/>
            <person name="Khurana J.P."/>
            <person name="Tyagi A.K."/>
            <person name="Gaikwad K."/>
            <person name="Singh A."/>
            <person name="Dalal V."/>
            <person name="Srivastava S."/>
            <person name="Dixit A."/>
            <person name="Pal A.K."/>
            <person name="Ghazi I.A."/>
            <person name="Yadav M."/>
            <person name="Pandit A."/>
            <person name="Bhargava A."/>
            <person name="Sureshbabu K."/>
            <person name="Batra K."/>
            <person name="Sharma T.R."/>
            <person name="Mohapatra T."/>
            <person name="Singh N.K."/>
            <person name="Messing J."/>
            <person name="Nelson A.B."/>
            <person name="Fuks G."/>
            <person name="Kavchok S."/>
            <person name="Keizer G."/>
            <person name="Linton E."/>
            <person name="Llaca V."/>
            <person name="Song R."/>
            <person name="Tanyolac B."/>
            <person name="Young S."/>
            <person name="Ho-Il K."/>
            <person name="Hahn J.H."/>
            <person name="Sangsakoo G."/>
            <person name="Vanavichit A."/>
            <person name="de Mattos Luiz.A.T."/>
            <person name="Zimmer P.D."/>
            <person name="Malone G."/>
            <person name="Dellagostin O."/>
            <person name="de Oliveira A.C."/>
            <person name="Bevan M."/>
            <person name="Bancroft I."/>
            <person name="Minx P."/>
            <person name="Cordum H."/>
            <person name="Wilson R."/>
            <person name="Cheng Z."/>
            <person name="Jin W."/>
            <person name="Jiang J."/>
            <person name="Leong S.A."/>
            <person name="Iwama H."/>
            <person name="Gojobori T."/>
            <person name="Itoh T."/>
            <person name="Niimura Y."/>
            <person name="Fujii Y."/>
            <person name="Habara T."/>
            <person name="Sakai H."/>
            <person name="Sato Y."/>
            <person name="Wilson G."/>
            <person name="Kumar K."/>
            <person name="McCouch S."/>
            <person name="Juretic N."/>
            <person name="Hoen D."/>
            <person name="Wright S."/>
            <person name="Bruskiewich R."/>
            <person name="Bureau T."/>
            <person name="Miyao A."/>
            <person name="Hirochika H."/>
            <person name="Nishikawa T."/>
            <person name="Kadowaki K."/>
            <person name="Sugiura M."/>
            <person name="Burr B."/>
            <person name="Sasaki T."/>
        </authorList>
    </citation>
    <scope>NUCLEOTIDE SEQUENCE [LARGE SCALE GENOMIC DNA]</scope>
    <source>
        <strain evidence="3">cv. Nipponbare</strain>
    </source>
</reference>
<proteinExistence type="predicted"/>
<reference evidence="3" key="2">
    <citation type="journal article" date="2008" name="Nucleic Acids Res.">
        <title>The rice annotation project database (RAP-DB): 2008 update.</title>
        <authorList>
            <consortium name="The rice annotation project (RAP)"/>
        </authorList>
    </citation>
    <scope>GENOME REANNOTATION</scope>
    <source>
        <strain evidence="3">cv. Nipponbare</strain>
    </source>
</reference>
<evidence type="ECO:0000313" key="2">
    <source>
        <dbReference type="EMBL" id="BAD09936.1"/>
    </source>
</evidence>
<accession>Q6Z9D3</accession>
<protein>
    <submittedName>
        <fullName evidence="2">Uncharacterized protein</fullName>
    </submittedName>
</protein>
<evidence type="ECO:0000313" key="3">
    <source>
        <dbReference type="Proteomes" id="UP000000763"/>
    </source>
</evidence>
<name>Q6Z9D3_ORYSJ</name>
<evidence type="ECO:0000256" key="1">
    <source>
        <dbReference type="SAM" id="MobiDB-lite"/>
    </source>
</evidence>
<dbReference type="EMBL" id="AP004704">
    <property type="protein sequence ID" value="BAD09936.1"/>
    <property type="molecule type" value="Genomic_DNA"/>
</dbReference>
<organism evidence="2 3">
    <name type="scientific">Oryza sativa subsp. japonica</name>
    <name type="common">Rice</name>
    <dbReference type="NCBI Taxonomy" id="39947"/>
    <lineage>
        <taxon>Eukaryota</taxon>
        <taxon>Viridiplantae</taxon>
        <taxon>Streptophyta</taxon>
        <taxon>Embryophyta</taxon>
        <taxon>Tracheophyta</taxon>
        <taxon>Spermatophyta</taxon>
        <taxon>Magnoliopsida</taxon>
        <taxon>Liliopsida</taxon>
        <taxon>Poales</taxon>
        <taxon>Poaceae</taxon>
        <taxon>BOP clade</taxon>
        <taxon>Oryzoideae</taxon>
        <taxon>Oryzeae</taxon>
        <taxon>Oryzinae</taxon>
        <taxon>Oryza</taxon>
        <taxon>Oryza sativa</taxon>
    </lineage>
</organism>
<gene>
    <name evidence="2" type="primary">P0544G09.14</name>
</gene>